<protein>
    <submittedName>
        <fullName evidence="1">Uncharacterized protein</fullName>
    </submittedName>
</protein>
<dbReference type="EMBL" id="CADCTY010001929">
    <property type="protein sequence ID" value="CAA9395027.1"/>
    <property type="molecule type" value="Genomic_DNA"/>
</dbReference>
<accession>A0A6J4NTS6</accession>
<evidence type="ECO:0000313" key="1">
    <source>
        <dbReference type="EMBL" id="CAA9395027.1"/>
    </source>
</evidence>
<proteinExistence type="predicted"/>
<dbReference type="AlphaFoldDB" id="A0A6J4NTS6"/>
<organism evidence="1">
    <name type="scientific">uncultured Leptolyngbya sp</name>
    <dbReference type="NCBI Taxonomy" id="332963"/>
    <lineage>
        <taxon>Bacteria</taxon>
        <taxon>Bacillati</taxon>
        <taxon>Cyanobacteriota</taxon>
        <taxon>Cyanophyceae</taxon>
        <taxon>Leptolyngbyales</taxon>
        <taxon>Leptolyngbyaceae</taxon>
        <taxon>Leptolyngbya group</taxon>
        <taxon>Leptolyngbya</taxon>
        <taxon>environmental samples</taxon>
    </lineage>
</organism>
<sequence>MLVRVKAVLAVLRAGRDRGKGAWVMLLHSNICKQGTATVHLVHQR</sequence>
<reference evidence="1" key="1">
    <citation type="submission" date="2020-02" db="EMBL/GenBank/DDBJ databases">
        <authorList>
            <person name="Meier V. D."/>
        </authorList>
    </citation>
    <scope>NUCLEOTIDE SEQUENCE</scope>
    <source>
        <strain evidence="1">AVDCRST_MAG94</strain>
    </source>
</reference>
<name>A0A6J4NTS6_9CYAN</name>
<gene>
    <name evidence="1" type="ORF">AVDCRST_MAG94-5603</name>
</gene>